<comment type="caution">
    <text evidence="4">The sequence shown here is derived from an EMBL/GenBank/DDBJ whole genome shotgun (WGS) entry which is preliminary data.</text>
</comment>
<dbReference type="AlphaFoldDB" id="A0AAW7NEV1"/>
<dbReference type="RefSeq" id="WP_044796681.1">
    <property type="nucleotide sequence ID" value="NZ_CP125992.1"/>
</dbReference>
<evidence type="ECO:0000313" key="5">
    <source>
        <dbReference type="Proteomes" id="UP001175137"/>
    </source>
</evidence>
<evidence type="ECO:0000259" key="3">
    <source>
        <dbReference type="Pfam" id="PF00483"/>
    </source>
</evidence>
<gene>
    <name evidence="4" type="ORF">QYM23_09070</name>
</gene>
<dbReference type="CDD" id="cd04183">
    <property type="entry name" value="GT2_BcE_like"/>
    <property type="match status" value="1"/>
</dbReference>
<feature type="domain" description="Nucleotidyl transferase" evidence="3">
    <location>
        <begin position="3"/>
        <end position="181"/>
    </location>
</feature>
<organism evidence="4 5">
    <name type="scientific">Bacillus cereus</name>
    <dbReference type="NCBI Taxonomy" id="1396"/>
    <lineage>
        <taxon>Bacteria</taxon>
        <taxon>Bacillati</taxon>
        <taxon>Bacillota</taxon>
        <taxon>Bacilli</taxon>
        <taxon>Bacillales</taxon>
        <taxon>Bacillaceae</taxon>
        <taxon>Bacillus</taxon>
        <taxon>Bacillus cereus group</taxon>
    </lineage>
</organism>
<dbReference type="PANTHER" id="PTHR43584:SF8">
    <property type="entry name" value="N-ACETYLMURAMATE ALPHA-1-PHOSPHATE URIDYLYLTRANSFERASE"/>
    <property type="match status" value="1"/>
</dbReference>
<keyword evidence="2" id="KW-0548">Nucleotidyltransferase</keyword>
<reference evidence="4" key="1">
    <citation type="submission" date="2023-07" db="EMBL/GenBank/DDBJ databases">
        <title>Complete genome sequence of Bacillus cereus SRCM126073 isolated from soil.</title>
        <authorList>
            <person name="Yang H.-G."/>
            <person name="Ryu M.-S."/>
            <person name="Ha G.-S."/>
            <person name="Yang H.-J."/>
            <person name="Jeong D.-Y."/>
        </authorList>
    </citation>
    <scope>NUCLEOTIDE SEQUENCE</scope>
    <source>
        <strain evidence="4">SRCM126073</strain>
    </source>
</reference>
<dbReference type="EMBL" id="JAUIQW010000001">
    <property type="protein sequence ID" value="MDN4873007.1"/>
    <property type="molecule type" value="Genomic_DNA"/>
</dbReference>
<evidence type="ECO:0000256" key="2">
    <source>
        <dbReference type="ARBA" id="ARBA00022695"/>
    </source>
</evidence>
<sequence length="238" mass="27964">MKVLITMAGRGQRFLNKGFTIPKYMINVQNKSLFYWSISSLKDFFEYEFIFMAVKEHNCVNFIKRQCELLGIDNYKIIELNSFTCGQAETAYNAKNYINVDEQVMIYNIDTFVDPNSLKKIHFKNNDGIIPVFETFSGDNWSYVKLNSFGRVVEVAEKKKISNYASIGLYYFRKWDYFLNSYERNKTSILQQYKEIYIAPLYNEFIQKLNVGIHEIPKGNIIPLGTPEEVEVFENLVQ</sequence>
<proteinExistence type="predicted"/>
<accession>A0AAW7NEV1</accession>
<dbReference type="Proteomes" id="UP001175137">
    <property type="component" value="Unassembled WGS sequence"/>
</dbReference>
<dbReference type="InterPro" id="IPR005835">
    <property type="entry name" value="NTP_transferase_dom"/>
</dbReference>
<keyword evidence="1" id="KW-0808">Transferase</keyword>
<dbReference type="InterPro" id="IPR050065">
    <property type="entry name" value="GlmU-like"/>
</dbReference>
<dbReference type="GO" id="GO:0016779">
    <property type="term" value="F:nucleotidyltransferase activity"/>
    <property type="evidence" value="ECO:0007669"/>
    <property type="project" value="UniProtKB-KW"/>
</dbReference>
<evidence type="ECO:0000256" key="1">
    <source>
        <dbReference type="ARBA" id="ARBA00022679"/>
    </source>
</evidence>
<evidence type="ECO:0000313" key="4">
    <source>
        <dbReference type="EMBL" id="MDN4873007.1"/>
    </source>
</evidence>
<dbReference type="InterPro" id="IPR029044">
    <property type="entry name" value="Nucleotide-diphossugar_trans"/>
</dbReference>
<dbReference type="Pfam" id="PF00483">
    <property type="entry name" value="NTP_transferase"/>
    <property type="match status" value="1"/>
</dbReference>
<dbReference type="InterPro" id="IPR016873">
    <property type="entry name" value="Caps_polysacc_synth_BcbE_prd"/>
</dbReference>
<name>A0AAW7NEV1_BACCE</name>
<dbReference type="Gene3D" id="3.90.550.10">
    <property type="entry name" value="Spore Coat Polysaccharide Biosynthesis Protein SpsA, Chain A"/>
    <property type="match status" value="1"/>
</dbReference>
<protein>
    <submittedName>
        <fullName evidence="4">Glycosyltransferase family 2 protein</fullName>
    </submittedName>
</protein>
<dbReference type="PIRSF" id="PIRSF028162">
    <property type="entry name" value="BcbE_prd"/>
    <property type="match status" value="1"/>
</dbReference>
<dbReference type="PANTHER" id="PTHR43584">
    <property type="entry name" value="NUCLEOTIDYL TRANSFERASE"/>
    <property type="match status" value="1"/>
</dbReference>
<dbReference type="SUPFAM" id="SSF53448">
    <property type="entry name" value="Nucleotide-diphospho-sugar transferases"/>
    <property type="match status" value="1"/>
</dbReference>